<gene>
    <name evidence="1" type="ORF">BU25DRAFT_35179</name>
</gene>
<dbReference type="Proteomes" id="UP000799754">
    <property type="component" value="Unassembled WGS sequence"/>
</dbReference>
<sequence length="111" mass="12469">MCLARGIAFAEGLHKFVARTSNINHAKACQTVAEHLLFGFPAKIEKSVKRGPEESLANYSTQCRKTTLRSHKKCLYFASVESEETVRPPIMATTIENTHCGLYNTHQHDYS</sequence>
<evidence type="ECO:0000313" key="2">
    <source>
        <dbReference type="Proteomes" id="UP000799754"/>
    </source>
</evidence>
<reference evidence="1" key="1">
    <citation type="journal article" date="2020" name="Stud. Mycol.">
        <title>101 Dothideomycetes genomes: a test case for predicting lifestyles and emergence of pathogens.</title>
        <authorList>
            <person name="Haridas S."/>
            <person name="Albert R."/>
            <person name="Binder M."/>
            <person name="Bloem J."/>
            <person name="Labutti K."/>
            <person name="Salamov A."/>
            <person name="Andreopoulos B."/>
            <person name="Baker S."/>
            <person name="Barry K."/>
            <person name="Bills G."/>
            <person name="Bluhm B."/>
            <person name="Cannon C."/>
            <person name="Castanera R."/>
            <person name="Culley D."/>
            <person name="Daum C."/>
            <person name="Ezra D."/>
            <person name="Gonzalez J."/>
            <person name="Henrissat B."/>
            <person name="Kuo A."/>
            <person name="Liang C."/>
            <person name="Lipzen A."/>
            <person name="Lutzoni F."/>
            <person name="Magnuson J."/>
            <person name="Mondo S."/>
            <person name="Nolan M."/>
            <person name="Ohm R."/>
            <person name="Pangilinan J."/>
            <person name="Park H.-J."/>
            <person name="Ramirez L."/>
            <person name="Alfaro M."/>
            <person name="Sun H."/>
            <person name="Tritt A."/>
            <person name="Yoshinaga Y."/>
            <person name="Zwiers L.-H."/>
            <person name="Turgeon B."/>
            <person name="Goodwin S."/>
            <person name="Spatafora J."/>
            <person name="Crous P."/>
            <person name="Grigoriev I."/>
        </authorList>
    </citation>
    <scope>NUCLEOTIDE SEQUENCE</scope>
    <source>
        <strain evidence="1">CBS 525.71</strain>
    </source>
</reference>
<protein>
    <submittedName>
        <fullName evidence="1">Uncharacterized protein</fullName>
    </submittedName>
</protein>
<comment type="caution">
    <text evidence="1">The sequence shown here is derived from an EMBL/GenBank/DDBJ whole genome shotgun (WGS) entry which is preliminary data.</text>
</comment>
<proteinExistence type="predicted"/>
<accession>A0ACB6S5J5</accession>
<organism evidence="1 2">
    <name type="scientific">Macroventuria anomochaeta</name>
    <dbReference type="NCBI Taxonomy" id="301207"/>
    <lineage>
        <taxon>Eukaryota</taxon>
        <taxon>Fungi</taxon>
        <taxon>Dikarya</taxon>
        <taxon>Ascomycota</taxon>
        <taxon>Pezizomycotina</taxon>
        <taxon>Dothideomycetes</taxon>
        <taxon>Pleosporomycetidae</taxon>
        <taxon>Pleosporales</taxon>
        <taxon>Pleosporineae</taxon>
        <taxon>Didymellaceae</taxon>
        <taxon>Macroventuria</taxon>
    </lineage>
</organism>
<evidence type="ECO:0000313" key="1">
    <source>
        <dbReference type="EMBL" id="KAF2628402.1"/>
    </source>
</evidence>
<name>A0ACB6S5J5_9PLEO</name>
<keyword evidence="2" id="KW-1185">Reference proteome</keyword>
<dbReference type="EMBL" id="MU006713">
    <property type="protein sequence ID" value="KAF2628402.1"/>
    <property type="molecule type" value="Genomic_DNA"/>
</dbReference>